<dbReference type="InterPro" id="IPR036291">
    <property type="entry name" value="NAD(P)-bd_dom_sf"/>
</dbReference>
<dbReference type="InterPro" id="IPR050463">
    <property type="entry name" value="Gfo/Idh/MocA_oxidrdct_glycsds"/>
</dbReference>
<feature type="domain" description="Gfo/Idh/MocA-like oxidoreductase N-terminal" evidence="1">
    <location>
        <begin position="10"/>
        <end position="133"/>
    </location>
</feature>
<gene>
    <name evidence="3" type="ORF">LCGC14_3123780</name>
</gene>
<evidence type="ECO:0000259" key="2">
    <source>
        <dbReference type="Pfam" id="PF19051"/>
    </source>
</evidence>
<name>A0A0F8W1I2_9ZZZZ</name>
<feature type="non-terminal residue" evidence="3">
    <location>
        <position position="1"/>
    </location>
</feature>
<feature type="domain" description="Gfo/Idh/MocA-like oxidoreductase bacterial type C-terminal" evidence="2">
    <location>
        <begin position="176"/>
        <end position="230"/>
    </location>
</feature>
<dbReference type="EMBL" id="LAZR01067959">
    <property type="protein sequence ID" value="KKK50562.1"/>
    <property type="molecule type" value="Genomic_DNA"/>
</dbReference>
<reference evidence="3" key="1">
    <citation type="journal article" date="2015" name="Nature">
        <title>Complex archaea that bridge the gap between prokaryotes and eukaryotes.</title>
        <authorList>
            <person name="Spang A."/>
            <person name="Saw J.H."/>
            <person name="Jorgensen S.L."/>
            <person name="Zaremba-Niedzwiedzka K."/>
            <person name="Martijn J."/>
            <person name="Lind A.E."/>
            <person name="van Eijk R."/>
            <person name="Schleper C."/>
            <person name="Guy L."/>
            <person name="Ettema T.J."/>
        </authorList>
    </citation>
    <scope>NUCLEOTIDE SEQUENCE</scope>
</reference>
<evidence type="ECO:0000313" key="3">
    <source>
        <dbReference type="EMBL" id="KKK50562.1"/>
    </source>
</evidence>
<dbReference type="InterPro" id="IPR043906">
    <property type="entry name" value="Gfo/Idh/MocA_OxRdtase_bact_C"/>
</dbReference>
<dbReference type="InterPro" id="IPR000683">
    <property type="entry name" value="Gfo/Idh/MocA-like_OxRdtase_N"/>
</dbReference>
<comment type="caution">
    <text evidence="3">The sequence shown here is derived from an EMBL/GenBank/DDBJ whole genome shotgun (WGS) entry which is preliminary data.</text>
</comment>
<dbReference type="SUPFAM" id="SSF51735">
    <property type="entry name" value="NAD(P)-binding Rossmann-fold domains"/>
    <property type="match status" value="1"/>
</dbReference>
<dbReference type="AlphaFoldDB" id="A0A0F8W1I2"/>
<dbReference type="Gene3D" id="3.40.50.720">
    <property type="entry name" value="NAD(P)-binding Rossmann-like Domain"/>
    <property type="match status" value="1"/>
</dbReference>
<feature type="non-terminal residue" evidence="3">
    <location>
        <position position="341"/>
    </location>
</feature>
<dbReference type="SUPFAM" id="SSF55347">
    <property type="entry name" value="Glyceraldehyde-3-phosphate dehydrogenase-like, C-terminal domain"/>
    <property type="match status" value="1"/>
</dbReference>
<organism evidence="3">
    <name type="scientific">marine sediment metagenome</name>
    <dbReference type="NCBI Taxonomy" id="412755"/>
    <lineage>
        <taxon>unclassified sequences</taxon>
        <taxon>metagenomes</taxon>
        <taxon>ecological metagenomes</taxon>
    </lineage>
</organism>
<dbReference type="PANTHER" id="PTHR43818">
    <property type="entry name" value="BCDNA.GH03377"/>
    <property type="match status" value="1"/>
</dbReference>
<dbReference type="GO" id="GO:0000166">
    <property type="term" value="F:nucleotide binding"/>
    <property type="evidence" value="ECO:0007669"/>
    <property type="project" value="InterPro"/>
</dbReference>
<dbReference type="Pfam" id="PF19051">
    <property type="entry name" value="GFO_IDH_MocA_C2"/>
    <property type="match status" value="1"/>
</dbReference>
<sequence length="341" mass="38047">GQVLGANDTIRIGVAGINGRGRNHMDAFAGMDGVEVTYLIDPDSRLFASRAESIKKRSGNTPTCVQDIRKAIEDKNLDAVSIASCNHWHALLALWSCQAGKDVYVEKPCSHNVFEGRKLVEASRKYDRIVQHGTQSRSDRNWHKQIAAVKSGKYGKLLISYGYASKPRGSIGFKETEAPPAELDFNLWLGPAPEQPYHRNIVHYNWHWFWDFGNGEIGNQGVHQMDIARWAVTAATGRTLPNSVVSLGGRFGYEDQGQTPNTQLTIFDFGETKLFFEDYGLARDKNRRVDNLFFMEEGVIRGGNFYPNGSDQGESLADADTCYGGGPFGNFIDCVRSRKRE</sequence>
<evidence type="ECO:0000259" key="1">
    <source>
        <dbReference type="Pfam" id="PF01408"/>
    </source>
</evidence>
<dbReference type="Pfam" id="PF01408">
    <property type="entry name" value="GFO_IDH_MocA"/>
    <property type="match status" value="1"/>
</dbReference>
<accession>A0A0F8W1I2</accession>
<proteinExistence type="predicted"/>
<dbReference type="PANTHER" id="PTHR43818:SF5">
    <property type="entry name" value="OXIDOREDUCTASE FAMILY PROTEIN"/>
    <property type="match status" value="1"/>
</dbReference>
<protein>
    <recommendedName>
        <fullName evidence="4">Gfo/Idh/MocA-like oxidoreductase N-terminal domain-containing protein</fullName>
    </recommendedName>
</protein>
<evidence type="ECO:0008006" key="4">
    <source>
        <dbReference type="Google" id="ProtNLM"/>
    </source>
</evidence>
<dbReference type="Gene3D" id="3.30.360.10">
    <property type="entry name" value="Dihydrodipicolinate Reductase, domain 2"/>
    <property type="match status" value="1"/>
</dbReference>